<protein>
    <submittedName>
        <fullName evidence="2">Uncharacterized protein</fullName>
    </submittedName>
</protein>
<dbReference type="EMBL" id="KK107054">
    <property type="protein sequence ID" value="EZA61468.1"/>
    <property type="molecule type" value="Genomic_DNA"/>
</dbReference>
<dbReference type="AlphaFoldDB" id="A0A026X044"/>
<keyword evidence="4" id="KW-1185">Reference proteome</keyword>
<feature type="region of interest" description="Disordered" evidence="1">
    <location>
        <begin position="209"/>
        <end position="286"/>
    </location>
</feature>
<feature type="compositionally biased region" description="Basic residues" evidence="1">
    <location>
        <begin position="269"/>
        <end position="286"/>
    </location>
</feature>
<evidence type="ECO:0000256" key="1">
    <source>
        <dbReference type="SAM" id="MobiDB-lite"/>
    </source>
</evidence>
<gene>
    <name evidence="3" type="ORF">DMN91_003803</name>
    <name evidence="2" type="ORF">X777_07801</name>
</gene>
<reference evidence="2 4" key="1">
    <citation type="journal article" date="2014" name="Curr. Biol.">
        <title>The genome of the clonal raider ant Cerapachys biroi.</title>
        <authorList>
            <person name="Oxley P.R."/>
            <person name="Ji L."/>
            <person name="Fetter-Pruneda I."/>
            <person name="McKenzie S.K."/>
            <person name="Li C."/>
            <person name="Hu H."/>
            <person name="Zhang G."/>
            <person name="Kronauer D.J."/>
        </authorList>
    </citation>
    <scope>NUCLEOTIDE SEQUENCE [LARGE SCALE GENOMIC DNA]</scope>
</reference>
<sequence>MAFQLDDLLKDDKKDANLIPDLSKATCNSHEEFRRLKENCPEFKIKPEKVKREDTKVRDKEFSWKATKKELKLIGREWAYGDPVPPDMRGLNLQELQQVAIDWRMLTPIRPKLRQDEEMFSRLVEMGKLEIKTILKEQRSPMSPIRRSKNRAGIIETSVKTCRECGEEYCFGEFCGDVLYDSFERVTIVIQPPKIKISADAEAIIAKMDRKKKKKKTTGKKRVKSKSRASRKSARLLVNSKARRSITDLETKNIKAKNEGDNKTEKPAKQFKRKCSKYTKKGLLHK</sequence>
<dbReference type="Proteomes" id="UP000279307">
    <property type="component" value="Chromosome 4"/>
</dbReference>
<evidence type="ECO:0000313" key="2">
    <source>
        <dbReference type="EMBL" id="EZA61468.1"/>
    </source>
</evidence>
<accession>A0A026X044</accession>
<dbReference type="OrthoDB" id="8250201at2759"/>
<name>A0A026X044_OOCBI</name>
<reference evidence="3" key="3">
    <citation type="submission" date="2018-07" db="EMBL/GenBank/DDBJ databases">
        <authorList>
            <person name="Mckenzie S.K."/>
            <person name="Kronauer D.J.C."/>
        </authorList>
    </citation>
    <scope>NUCLEOTIDE SEQUENCE</scope>
    <source>
        <strain evidence="3">Clonal line C1</strain>
    </source>
</reference>
<evidence type="ECO:0000313" key="5">
    <source>
        <dbReference type="Proteomes" id="UP000279307"/>
    </source>
</evidence>
<dbReference type="EMBL" id="QOIP01000004">
    <property type="protein sequence ID" value="RLU23598.1"/>
    <property type="molecule type" value="Genomic_DNA"/>
</dbReference>
<feature type="compositionally biased region" description="Basic and acidic residues" evidence="1">
    <location>
        <begin position="245"/>
        <end position="268"/>
    </location>
</feature>
<evidence type="ECO:0000313" key="4">
    <source>
        <dbReference type="Proteomes" id="UP000053097"/>
    </source>
</evidence>
<dbReference type="OMA" id="MYTYADP"/>
<proteinExistence type="predicted"/>
<feature type="compositionally biased region" description="Basic residues" evidence="1">
    <location>
        <begin position="209"/>
        <end position="234"/>
    </location>
</feature>
<organism evidence="2 4">
    <name type="scientific">Ooceraea biroi</name>
    <name type="common">Clonal raider ant</name>
    <name type="synonym">Cerapachys biroi</name>
    <dbReference type="NCBI Taxonomy" id="2015173"/>
    <lineage>
        <taxon>Eukaryota</taxon>
        <taxon>Metazoa</taxon>
        <taxon>Ecdysozoa</taxon>
        <taxon>Arthropoda</taxon>
        <taxon>Hexapoda</taxon>
        <taxon>Insecta</taxon>
        <taxon>Pterygota</taxon>
        <taxon>Neoptera</taxon>
        <taxon>Endopterygota</taxon>
        <taxon>Hymenoptera</taxon>
        <taxon>Apocrita</taxon>
        <taxon>Aculeata</taxon>
        <taxon>Formicoidea</taxon>
        <taxon>Formicidae</taxon>
        <taxon>Dorylinae</taxon>
        <taxon>Ooceraea</taxon>
    </lineage>
</organism>
<evidence type="ECO:0000313" key="3">
    <source>
        <dbReference type="EMBL" id="RLU23598.1"/>
    </source>
</evidence>
<dbReference type="Proteomes" id="UP000053097">
    <property type="component" value="Unassembled WGS sequence"/>
</dbReference>
<reference evidence="3 5" key="2">
    <citation type="journal article" date="2018" name="Genome Res.">
        <title>The genomic architecture and molecular evolution of ant odorant receptors.</title>
        <authorList>
            <person name="McKenzie S.K."/>
            <person name="Kronauer D.J.C."/>
        </authorList>
    </citation>
    <scope>NUCLEOTIDE SEQUENCE [LARGE SCALE GENOMIC DNA]</scope>
    <source>
        <strain evidence="3">Clonal line C1</strain>
    </source>
</reference>